<name>A0ABD1IJE0_SALDI</name>
<dbReference type="Proteomes" id="UP001567538">
    <property type="component" value="Unassembled WGS sequence"/>
</dbReference>
<accession>A0ABD1IJE0</accession>
<proteinExistence type="predicted"/>
<protein>
    <submittedName>
        <fullName evidence="2">Uncharacterized protein</fullName>
    </submittedName>
</protein>
<gene>
    <name evidence="2" type="ORF">AAHA92_00389</name>
</gene>
<comment type="caution">
    <text evidence="2">The sequence shown here is derived from an EMBL/GenBank/DDBJ whole genome shotgun (WGS) entry which is preliminary data.</text>
</comment>
<evidence type="ECO:0000313" key="3">
    <source>
        <dbReference type="Proteomes" id="UP001567538"/>
    </source>
</evidence>
<dbReference type="AlphaFoldDB" id="A0ABD1IJE0"/>
<organism evidence="2 3">
    <name type="scientific">Salvia divinorum</name>
    <name type="common">Maria pastora</name>
    <name type="synonym">Diviner's sage</name>
    <dbReference type="NCBI Taxonomy" id="28513"/>
    <lineage>
        <taxon>Eukaryota</taxon>
        <taxon>Viridiplantae</taxon>
        <taxon>Streptophyta</taxon>
        <taxon>Embryophyta</taxon>
        <taxon>Tracheophyta</taxon>
        <taxon>Spermatophyta</taxon>
        <taxon>Magnoliopsida</taxon>
        <taxon>eudicotyledons</taxon>
        <taxon>Gunneridae</taxon>
        <taxon>Pentapetalae</taxon>
        <taxon>asterids</taxon>
        <taxon>lamiids</taxon>
        <taxon>Lamiales</taxon>
        <taxon>Lamiaceae</taxon>
        <taxon>Nepetoideae</taxon>
        <taxon>Mentheae</taxon>
        <taxon>Salviinae</taxon>
        <taxon>Salvia</taxon>
        <taxon>Salvia subgen. Calosphace</taxon>
    </lineage>
</organism>
<dbReference type="EMBL" id="JBEAFC010000001">
    <property type="protein sequence ID" value="KAL1568830.1"/>
    <property type="molecule type" value="Genomic_DNA"/>
</dbReference>
<keyword evidence="3" id="KW-1185">Reference proteome</keyword>
<sequence length="131" mass="14671">MASSSVRREFSYSSHRSDAAVRLVVVRHSTPSLSSHGMRLARPKLAPPRSVQSPRLRRHARPAPSPSLLPWDSPLVREPPSRRSQARLAAITAQISSGNSRRRRLMVKEFASAIFYLELELLGMEDVTNCN</sequence>
<evidence type="ECO:0000313" key="2">
    <source>
        <dbReference type="EMBL" id="KAL1568830.1"/>
    </source>
</evidence>
<evidence type="ECO:0000256" key="1">
    <source>
        <dbReference type="SAM" id="MobiDB-lite"/>
    </source>
</evidence>
<feature type="region of interest" description="Disordered" evidence="1">
    <location>
        <begin position="30"/>
        <end position="84"/>
    </location>
</feature>
<reference evidence="2 3" key="1">
    <citation type="submission" date="2024-06" db="EMBL/GenBank/DDBJ databases">
        <title>A chromosome level genome sequence of Diviner's sage (Salvia divinorum).</title>
        <authorList>
            <person name="Ford S.A."/>
            <person name="Ro D.-K."/>
            <person name="Ness R.W."/>
            <person name="Phillips M.A."/>
        </authorList>
    </citation>
    <scope>NUCLEOTIDE SEQUENCE [LARGE SCALE GENOMIC DNA]</scope>
    <source>
        <strain evidence="2">SAF-2024a</strain>
        <tissue evidence="2">Leaf</tissue>
    </source>
</reference>